<proteinExistence type="predicted"/>
<protein>
    <submittedName>
        <fullName evidence="1">Uncharacterized protein</fullName>
    </submittedName>
</protein>
<comment type="caution">
    <text evidence="1">The sequence shown here is derived from an EMBL/GenBank/DDBJ whole genome shotgun (WGS) entry which is preliminary data.</text>
</comment>
<sequence>MDHHHHDLFYSKHHECASTKQFDYSVSGKLADQTCSVIRNQQCKDYYYFLQSATIRNNKKIIINHYTVKS</sequence>
<name>A0A8H3QF34_9GLOM</name>
<gene>
    <name evidence="1" type="ORF">RCL2_000476100</name>
</gene>
<accession>A0A8H3QF34</accession>
<dbReference type="AlphaFoldDB" id="A0A8H3QF34"/>
<evidence type="ECO:0000313" key="1">
    <source>
        <dbReference type="EMBL" id="GES77388.1"/>
    </source>
</evidence>
<dbReference type="Proteomes" id="UP000615446">
    <property type="component" value="Unassembled WGS sequence"/>
</dbReference>
<reference evidence="1" key="1">
    <citation type="submission" date="2019-10" db="EMBL/GenBank/DDBJ databases">
        <title>Conservation and host-specific expression of non-tandemly repeated heterogenous ribosome RNA gene in arbuscular mycorrhizal fungi.</title>
        <authorList>
            <person name="Maeda T."/>
            <person name="Kobayashi Y."/>
            <person name="Nakagawa T."/>
            <person name="Ezawa T."/>
            <person name="Yamaguchi K."/>
            <person name="Bino T."/>
            <person name="Nishimoto Y."/>
            <person name="Shigenobu S."/>
            <person name="Kawaguchi M."/>
        </authorList>
    </citation>
    <scope>NUCLEOTIDE SEQUENCE</scope>
    <source>
        <strain evidence="1">HR1</strain>
    </source>
</reference>
<dbReference type="EMBL" id="BLAL01000030">
    <property type="protein sequence ID" value="GES77388.1"/>
    <property type="molecule type" value="Genomic_DNA"/>
</dbReference>
<evidence type="ECO:0000313" key="2">
    <source>
        <dbReference type="Proteomes" id="UP000615446"/>
    </source>
</evidence>
<organism evidence="1 2">
    <name type="scientific">Rhizophagus clarus</name>
    <dbReference type="NCBI Taxonomy" id="94130"/>
    <lineage>
        <taxon>Eukaryota</taxon>
        <taxon>Fungi</taxon>
        <taxon>Fungi incertae sedis</taxon>
        <taxon>Mucoromycota</taxon>
        <taxon>Glomeromycotina</taxon>
        <taxon>Glomeromycetes</taxon>
        <taxon>Glomerales</taxon>
        <taxon>Glomeraceae</taxon>
        <taxon>Rhizophagus</taxon>
    </lineage>
</organism>